<sequence>MCYGFLCRLLCCAQDPHNQDGLHDKTKTKTAEKKRSPPPDAKSHRDAGHGGDGGPSTASRGVYCRLGVGENFWDPTFTENVVGVGHVCDERSALLWTPDSWGSGSGLKADVFHASYGGDVSPTGVAGAAGAASVVERAPTPEELQETAGQGARKKKRPGGFFKQKGDPRKGASRGVDDHVVSSKDIRGDPEVRSEHAPVLRVSESYWTQIAGRRIIDLYRKLKISLCSENGFTSFTQPSCGSVRLTSNVFFYTLYHEQTTDAKGR</sequence>
<feature type="compositionally biased region" description="Basic and acidic residues" evidence="1">
    <location>
        <begin position="20"/>
        <end position="49"/>
    </location>
</feature>
<comment type="caution">
    <text evidence="2">The sequence shown here is derived from an EMBL/GenBank/DDBJ whole genome shotgun (WGS) entry which is preliminary data.</text>
</comment>
<dbReference type="AlphaFoldDB" id="A0AAE1AAS2"/>
<evidence type="ECO:0000313" key="3">
    <source>
        <dbReference type="Proteomes" id="UP001283361"/>
    </source>
</evidence>
<proteinExistence type="predicted"/>
<feature type="region of interest" description="Disordered" evidence="1">
    <location>
        <begin position="20"/>
        <end position="56"/>
    </location>
</feature>
<evidence type="ECO:0000256" key="1">
    <source>
        <dbReference type="SAM" id="MobiDB-lite"/>
    </source>
</evidence>
<feature type="region of interest" description="Disordered" evidence="1">
    <location>
        <begin position="139"/>
        <end position="192"/>
    </location>
</feature>
<keyword evidence="3" id="KW-1185">Reference proteome</keyword>
<dbReference type="EMBL" id="JAWDGP010002242">
    <property type="protein sequence ID" value="KAK3784474.1"/>
    <property type="molecule type" value="Genomic_DNA"/>
</dbReference>
<evidence type="ECO:0000313" key="2">
    <source>
        <dbReference type="EMBL" id="KAK3784474.1"/>
    </source>
</evidence>
<dbReference type="Proteomes" id="UP001283361">
    <property type="component" value="Unassembled WGS sequence"/>
</dbReference>
<feature type="compositionally biased region" description="Basic and acidic residues" evidence="1">
    <location>
        <begin position="164"/>
        <end position="192"/>
    </location>
</feature>
<accession>A0AAE1AAS2</accession>
<organism evidence="2 3">
    <name type="scientific">Elysia crispata</name>
    <name type="common">lettuce slug</name>
    <dbReference type="NCBI Taxonomy" id="231223"/>
    <lineage>
        <taxon>Eukaryota</taxon>
        <taxon>Metazoa</taxon>
        <taxon>Spiralia</taxon>
        <taxon>Lophotrochozoa</taxon>
        <taxon>Mollusca</taxon>
        <taxon>Gastropoda</taxon>
        <taxon>Heterobranchia</taxon>
        <taxon>Euthyneura</taxon>
        <taxon>Panpulmonata</taxon>
        <taxon>Sacoglossa</taxon>
        <taxon>Placobranchoidea</taxon>
        <taxon>Plakobranchidae</taxon>
        <taxon>Elysia</taxon>
    </lineage>
</organism>
<gene>
    <name evidence="2" type="ORF">RRG08_058073</name>
</gene>
<protein>
    <submittedName>
        <fullName evidence="2">Uncharacterized protein</fullName>
    </submittedName>
</protein>
<reference evidence="2" key="1">
    <citation type="journal article" date="2023" name="G3 (Bethesda)">
        <title>A reference genome for the long-term kleptoplast-retaining sea slug Elysia crispata morphotype clarki.</title>
        <authorList>
            <person name="Eastman K.E."/>
            <person name="Pendleton A.L."/>
            <person name="Shaikh M.A."/>
            <person name="Suttiyut T."/>
            <person name="Ogas R."/>
            <person name="Tomko P."/>
            <person name="Gavelis G."/>
            <person name="Widhalm J.R."/>
            <person name="Wisecaver J.H."/>
        </authorList>
    </citation>
    <scope>NUCLEOTIDE SEQUENCE</scope>
    <source>
        <strain evidence="2">ECLA1</strain>
    </source>
</reference>
<name>A0AAE1AAS2_9GAST</name>